<keyword evidence="5" id="KW-1185">Reference proteome</keyword>
<comment type="caution">
    <text evidence="4">The sequence shown here is derived from an EMBL/GenBank/DDBJ whole genome shotgun (WGS) entry which is preliminary data.</text>
</comment>
<accession>A0ABS0GR84</accession>
<organism evidence="4 5">
    <name type="scientific">Plantactinospora alkalitolerans</name>
    <dbReference type="NCBI Taxonomy" id="2789879"/>
    <lineage>
        <taxon>Bacteria</taxon>
        <taxon>Bacillati</taxon>
        <taxon>Actinomycetota</taxon>
        <taxon>Actinomycetes</taxon>
        <taxon>Micromonosporales</taxon>
        <taxon>Micromonosporaceae</taxon>
        <taxon>Plantactinospora</taxon>
    </lineage>
</organism>
<dbReference type="PANTHER" id="PTHR16305">
    <property type="entry name" value="TESTICULAR SOLUBLE ADENYLYL CYCLASE"/>
    <property type="match status" value="1"/>
</dbReference>
<dbReference type="Pfam" id="PF00196">
    <property type="entry name" value="GerE"/>
    <property type="match status" value="1"/>
</dbReference>
<dbReference type="Pfam" id="PF13191">
    <property type="entry name" value="AAA_16"/>
    <property type="match status" value="1"/>
</dbReference>
<evidence type="ECO:0000313" key="4">
    <source>
        <dbReference type="EMBL" id="MBF9128695.1"/>
    </source>
</evidence>
<dbReference type="RefSeq" id="WP_196200348.1">
    <property type="nucleotide sequence ID" value="NZ_JADPUN010000086.1"/>
</dbReference>
<dbReference type="InterPro" id="IPR041664">
    <property type="entry name" value="AAA_16"/>
</dbReference>
<evidence type="ECO:0000259" key="3">
    <source>
        <dbReference type="PROSITE" id="PS50043"/>
    </source>
</evidence>
<dbReference type="SUPFAM" id="SSF52540">
    <property type="entry name" value="P-loop containing nucleoside triphosphate hydrolases"/>
    <property type="match status" value="1"/>
</dbReference>
<dbReference type="PROSITE" id="PS50043">
    <property type="entry name" value="HTH_LUXR_2"/>
    <property type="match status" value="1"/>
</dbReference>
<dbReference type="EMBL" id="JADPUN010000086">
    <property type="protein sequence ID" value="MBF9128695.1"/>
    <property type="molecule type" value="Genomic_DNA"/>
</dbReference>
<gene>
    <name evidence="4" type="ORF">I0C86_06785</name>
</gene>
<evidence type="ECO:0000313" key="5">
    <source>
        <dbReference type="Proteomes" id="UP000638560"/>
    </source>
</evidence>
<dbReference type="InterPro" id="IPR011990">
    <property type="entry name" value="TPR-like_helical_dom_sf"/>
</dbReference>
<evidence type="ECO:0000256" key="2">
    <source>
        <dbReference type="ARBA" id="ARBA00022840"/>
    </source>
</evidence>
<name>A0ABS0GR84_9ACTN</name>
<keyword evidence="2" id="KW-0067">ATP-binding</keyword>
<dbReference type="InterPro" id="IPR000792">
    <property type="entry name" value="Tscrpt_reg_LuxR_C"/>
</dbReference>
<dbReference type="SUPFAM" id="SSF48452">
    <property type="entry name" value="TPR-like"/>
    <property type="match status" value="1"/>
</dbReference>
<dbReference type="InterPro" id="IPR027417">
    <property type="entry name" value="P-loop_NTPase"/>
</dbReference>
<feature type="domain" description="HTH luxR-type" evidence="3">
    <location>
        <begin position="661"/>
        <end position="725"/>
    </location>
</feature>
<dbReference type="Gene3D" id="1.10.10.10">
    <property type="entry name" value="Winged helix-like DNA-binding domain superfamily/Winged helix DNA-binding domain"/>
    <property type="match status" value="1"/>
</dbReference>
<keyword evidence="1" id="KW-0547">Nucleotide-binding</keyword>
<dbReference type="PROSITE" id="PS00622">
    <property type="entry name" value="HTH_LUXR_1"/>
    <property type="match status" value="1"/>
</dbReference>
<sequence length="725" mass="77687">MLRGRAADQAAIDALLADGHDGHSGALVLRGEPGIGKTALIEYAASRADGMTVIRGIGIETEAEIAFGSLHLLLLPVLDRLDLLPGPQAAALKSAFGRGPAAPHDQMLAGLAVLSLLAAVADERPLLCLVDDAQWLDQASARALSFAARRLQAEGVVLIFGARAEFEGSGLPQRRLLGLDRPTSAQLLTDHAPGLATLVRDRLIEESAGNPLALLELPRSTDSLSYYHSPLPLPRRIQETYEQRIAELEAPAQTMLLLAAAEGTGDLGVVLRAATTLGVEMEMLGRAERAGFLRVADAGVSFVHPLMRAAAFQHGTFDQRLAVHRALADALTDQPERQAWQLAAAATGPDDRAADALALAAEWARERNGYAATAAALERSAELTADPVVRAERLVAAATAAADVGLGGRARSLVERCARLTGRWHDAVATATEGLQIAADIGQPHRAGYLEGILAWVAAVHGDDERCLGYAASCHDRFGKNGIANGLAWAQWSRAMLELGGGRLAEALGRLDEAVRGPVRHQIQAVYFAPDQIEAAVRLGQPERAVEPLARFEAWAEASRLDWADAVLHRCRALLEADAETAHELYRSALALHADSGRPWETARTYLLLGERLRRDRRIVEARDQLRHALEIFERLSAAPWAGRARAELRAAGETSTAPTPPDLLAALSPQELQIVRLAASGLTNPEIGAQLFLSAKTISYHLYRAFPKLNVTSRTQLARLDLAG</sequence>
<dbReference type="Gene3D" id="1.25.40.10">
    <property type="entry name" value="Tetratricopeptide repeat domain"/>
    <property type="match status" value="1"/>
</dbReference>
<dbReference type="SMART" id="SM00421">
    <property type="entry name" value="HTH_LUXR"/>
    <property type="match status" value="1"/>
</dbReference>
<reference evidence="4 5" key="1">
    <citation type="submission" date="2020-11" db="EMBL/GenBank/DDBJ databases">
        <title>A novel isolate from a Black sea contaminated sediment with potential to produce alkanes: Plantactinospora alkalitolerans sp. nov.</title>
        <authorList>
            <person name="Carro L."/>
            <person name="Veyisoglu A."/>
            <person name="Guven K."/>
            <person name="Schumann P."/>
            <person name="Klenk H.-P."/>
            <person name="Sahin N."/>
        </authorList>
    </citation>
    <scope>NUCLEOTIDE SEQUENCE [LARGE SCALE GENOMIC DNA]</scope>
    <source>
        <strain evidence="4 5">S1510</strain>
    </source>
</reference>
<dbReference type="PANTHER" id="PTHR16305:SF35">
    <property type="entry name" value="TRANSCRIPTIONAL ACTIVATOR DOMAIN"/>
    <property type="match status" value="1"/>
</dbReference>
<dbReference type="PRINTS" id="PR00038">
    <property type="entry name" value="HTHLUXR"/>
</dbReference>
<evidence type="ECO:0000256" key="1">
    <source>
        <dbReference type="ARBA" id="ARBA00022741"/>
    </source>
</evidence>
<proteinExistence type="predicted"/>
<dbReference type="Proteomes" id="UP000638560">
    <property type="component" value="Unassembled WGS sequence"/>
</dbReference>
<dbReference type="InterPro" id="IPR016032">
    <property type="entry name" value="Sig_transdc_resp-reg_C-effctor"/>
</dbReference>
<protein>
    <submittedName>
        <fullName evidence="4">AAA family ATPase</fullName>
    </submittedName>
</protein>
<dbReference type="CDD" id="cd06170">
    <property type="entry name" value="LuxR_C_like"/>
    <property type="match status" value="1"/>
</dbReference>
<dbReference type="InterPro" id="IPR036388">
    <property type="entry name" value="WH-like_DNA-bd_sf"/>
</dbReference>
<dbReference type="SUPFAM" id="SSF46894">
    <property type="entry name" value="C-terminal effector domain of the bipartite response regulators"/>
    <property type="match status" value="1"/>
</dbReference>